<sequence length="399" mass="43692">MDRTRRLGGGEPLGGAGLRRGPTSPRSPRGGDPQHSKGRAVVRRGAAGIQIRAYLCEAPDSPAVRWDDDFDEQYITGRLLGKGSFGEVFLAVDRYTGQKVAVKDMCATRGRLTAERTLQKITNEVVVMKAVQACPAIVGLLGTFRQGDRYRIVMEHCGGGDLKYHLKSGGAFSEAQAALVAYEILKVIRACHDCDIVHGDVKTANFVLKSSRANPFSKEAAPGVLKKGWMKAIDFGCSQFVDDFTRMRSRVGTPVFMSPEVFQRNYSFESDLWSLGILLYQLQAGRFPFWSSAEAGSVSTVHDVMAAVSTREPDFSYGPWLNMSSDGLDFMQGLLDKNYLSRMTADEAFSHPWITRNIHQDSHGDVMLNNIVPTGTVLGESSTPATDLVVTTTELTVPP</sequence>
<comment type="caution">
    <text evidence="10">The sequence shown here is derived from an EMBL/GenBank/DDBJ whole genome shotgun (WGS) entry which is preliminary data.</text>
</comment>
<dbReference type="PROSITE" id="PS00107">
    <property type="entry name" value="PROTEIN_KINASE_ATP"/>
    <property type="match status" value="1"/>
</dbReference>
<dbReference type="PANTHER" id="PTHR24349">
    <property type="entry name" value="SERINE/THREONINE-PROTEIN KINASE"/>
    <property type="match status" value="1"/>
</dbReference>
<dbReference type="InterPro" id="IPR008271">
    <property type="entry name" value="Ser/Thr_kinase_AS"/>
</dbReference>
<feature type="compositionally biased region" description="Gly residues" evidence="8">
    <location>
        <begin position="7"/>
        <end position="18"/>
    </location>
</feature>
<protein>
    <recommendedName>
        <fullName evidence="9">Protein kinase domain-containing protein</fullName>
    </recommendedName>
</protein>
<evidence type="ECO:0000259" key="9">
    <source>
        <dbReference type="PROSITE" id="PS50011"/>
    </source>
</evidence>
<feature type="domain" description="Protein kinase" evidence="9">
    <location>
        <begin position="74"/>
        <end position="354"/>
    </location>
</feature>
<feature type="region of interest" description="Disordered" evidence="8">
    <location>
        <begin position="1"/>
        <end position="40"/>
    </location>
</feature>
<feature type="non-terminal residue" evidence="10">
    <location>
        <position position="399"/>
    </location>
</feature>
<name>A0A8S1JCT6_9CHLO</name>
<dbReference type="GO" id="GO:0005524">
    <property type="term" value="F:ATP binding"/>
    <property type="evidence" value="ECO:0007669"/>
    <property type="project" value="UniProtKB-UniRule"/>
</dbReference>
<dbReference type="GO" id="GO:0004674">
    <property type="term" value="F:protein serine/threonine kinase activity"/>
    <property type="evidence" value="ECO:0007669"/>
    <property type="project" value="UniProtKB-KW"/>
</dbReference>
<evidence type="ECO:0000313" key="10">
    <source>
        <dbReference type="EMBL" id="CAD7703948.1"/>
    </source>
</evidence>
<dbReference type="InterPro" id="IPR050205">
    <property type="entry name" value="CDPK_Ser/Thr_kinases"/>
</dbReference>
<dbReference type="PROSITE" id="PS50011">
    <property type="entry name" value="PROTEIN_KINASE_DOM"/>
    <property type="match status" value="1"/>
</dbReference>
<dbReference type="AlphaFoldDB" id="A0A8S1JCT6"/>
<evidence type="ECO:0000256" key="4">
    <source>
        <dbReference type="ARBA" id="ARBA00022777"/>
    </source>
</evidence>
<dbReference type="InterPro" id="IPR000719">
    <property type="entry name" value="Prot_kinase_dom"/>
</dbReference>
<keyword evidence="2" id="KW-0808">Transferase</keyword>
<keyword evidence="11" id="KW-1185">Reference proteome</keyword>
<gene>
    <name evidence="10" type="ORF">OSTQU699_LOCUS9305</name>
</gene>
<dbReference type="SUPFAM" id="SSF56112">
    <property type="entry name" value="Protein kinase-like (PK-like)"/>
    <property type="match status" value="1"/>
</dbReference>
<evidence type="ECO:0000313" key="11">
    <source>
        <dbReference type="Proteomes" id="UP000708148"/>
    </source>
</evidence>
<evidence type="ECO:0000256" key="8">
    <source>
        <dbReference type="SAM" id="MobiDB-lite"/>
    </source>
</evidence>
<evidence type="ECO:0000256" key="5">
    <source>
        <dbReference type="ARBA" id="ARBA00022840"/>
    </source>
</evidence>
<dbReference type="InterPro" id="IPR011009">
    <property type="entry name" value="Kinase-like_dom_sf"/>
</dbReference>
<feature type="compositionally biased region" description="Low complexity" evidence="8">
    <location>
        <begin position="19"/>
        <end position="33"/>
    </location>
</feature>
<dbReference type="SMART" id="SM00220">
    <property type="entry name" value="S_TKc"/>
    <property type="match status" value="1"/>
</dbReference>
<evidence type="ECO:0000256" key="6">
    <source>
        <dbReference type="PROSITE-ProRule" id="PRU10141"/>
    </source>
</evidence>
<dbReference type="OrthoDB" id="526903at2759"/>
<dbReference type="InterPro" id="IPR017441">
    <property type="entry name" value="Protein_kinase_ATP_BS"/>
</dbReference>
<comment type="similarity">
    <text evidence="7">Belongs to the protein kinase superfamily.</text>
</comment>
<dbReference type="EMBL" id="CAJHUC010002538">
    <property type="protein sequence ID" value="CAD7703948.1"/>
    <property type="molecule type" value="Genomic_DNA"/>
</dbReference>
<dbReference type="Pfam" id="PF00069">
    <property type="entry name" value="Pkinase"/>
    <property type="match status" value="1"/>
</dbReference>
<feature type="binding site" evidence="6">
    <location>
        <position position="103"/>
    </location>
    <ligand>
        <name>ATP</name>
        <dbReference type="ChEBI" id="CHEBI:30616"/>
    </ligand>
</feature>
<evidence type="ECO:0000256" key="2">
    <source>
        <dbReference type="ARBA" id="ARBA00022679"/>
    </source>
</evidence>
<keyword evidence="5 6" id="KW-0067">ATP-binding</keyword>
<dbReference type="Proteomes" id="UP000708148">
    <property type="component" value="Unassembled WGS sequence"/>
</dbReference>
<evidence type="ECO:0000256" key="1">
    <source>
        <dbReference type="ARBA" id="ARBA00022527"/>
    </source>
</evidence>
<keyword evidence="1 7" id="KW-0723">Serine/threonine-protein kinase</keyword>
<proteinExistence type="inferred from homology"/>
<evidence type="ECO:0000256" key="7">
    <source>
        <dbReference type="RuleBase" id="RU000304"/>
    </source>
</evidence>
<dbReference type="PROSITE" id="PS00108">
    <property type="entry name" value="PROTEIN_KINASE_ST"/>
    <property type="match status" value="1"/>
</dbReference>
<evidence type="ECO:0000256" key="3">
    <source>
        <dbReference type="ARBA" id="ARBA00022741"/>
    </source>
</evidence>
<keyword evidence="4" id="KW-0418">Kinase</keyword>
<accession>A0A8S1JCT6</accession>
<keyword evidence="3 6" id="KW-0547">Nucleotide-binding</keyword>
<dbReference type="Gene3D" id="1.10.510.10">
    <property type="entry name" value="Transferase(Phosphotransferase) domain 1"/>
    <property type="match status" value="1"/>
</dbReference>
<organism evidence="10 11">
    <name type="scientific">Ostreobium quekettii</name>
    <dbReference type="NCBI Taxonomy" id="121088"/>
    <lineage>
        <taxon>Eukaryota</taxon>
        <taxon>Viridiplantae</taxon>
        <taxon>Chlorophyta</taxon>
        <taxon>core chlorophytes</taxon>
        <taxon>Ulvophyceae</taxon>
        <taxon>TCBD clade</taxon>
        <taxon>Bryopsidales</taxon>
        <taxon>Ostreobineae</taxon>
        <taxon>Ostreobiaceae</taxon>
        <taxon>Ostreobium</taxon>
    </lineage>
</organism>
<reference evidence="10" key="1">
    <citation type="submission" date="2020-12" db="EMBL/GenBank/DDBJ databases">
        <authorList>
            <person name="Iha C."/>
        </authorList>
    </citation>
    <scope>NUCLEOTIDE SEQUENCE</scope>
</reference>